<keyword evidence="5" id="KW-0812">Transmembrane</keyword>
<name>A0A9D0ZIF2_9FIRM</name>
<proteinExistence type="predicted"/>
<feature type="compositionally biased region" description="Polar residues" evidence="4">
    <location>
        <begin position="250"/>
        <end position="261"/>
    </location>
</feature>
<reference evidence="8" key="1">
    <citation type="submission" date="2020-10" db="EMBL/GenBank/DDBJ databases">
        <authorList>
            <person name="Gilroy R."/>
        </authorList>
    </citation>
    <scope>NUCLEOTIDE SEQUENCE</scope>
    <source>
        <strain evidence="8">ChiSjej1B19-3389</strain>
    </source>
</reference>
<evidence type="ECO:0000313" key="8">
    <source>
        <dbReference type="EMBL" id="HIQ81243.1"/>
    </source>
</evidence>
<dbReference type="AlphaFoldDB" id="A0A9D0ZIF2"/>
<dbReference type="InterPro" id="IPR008965">
    <property type="entry name" value="CBM2/CBM3_carb-bd_dom_sf"/>
</dbReference>
<keyword evidence="5" id="KW-0472">Membrane</keyword>
<dbReference type="Proteomes" id="UP000886787">
    <property type="component" value="Unassembled WGS sequence"/>
</dbReference>
<dbReference type="EMBL" id="DVFW01000042">
    <property type="protein sequence ID" value="HIQ81243.1"/>
    <property type="molecule type" value="Genomic_DNA"/>
</dbReference>
<evidence type="ECO:0000313" key="9">
    <source>
        <dbReference type="Proteomes" id="UP000886787"/>
    </source>
</evidence>
<dbReference type="InterPro" id="IPR002102">
    <property type="entry name" value="Cohesin_dom"/>
</dbReference>
<gene>
    <name evidence="8" type="ORF">IAD32_08190</name>
</gene>
<keyword evidence="5" id="KW-1133">Transmembrane helix</keyword>
<dbReference type="SUPFAM" id="SSF49384">
    <property type="entry name" value="Carbohydrate-binding domain"/>
    <property type="match status" value="1"/>
</dbReference>
<feature type="transmembrane region" description="Helical" evidence="5">
    <location>
        <begin position="199"/>
        <end position="220"/>
    </location>
</feature>
<dbReference type="GO" id="GO:0005576">
    <property type="term" value="C:extracellular region"/>
    <property type="evidence" value="ECO:0007669"/>
    <property type="project" value="UniProtKB-SubCell"/>
</dbReference>
<dbReference type="Pfam" id="PF00963">
    <property type="entry name" value="Cohesin"/>
    <property type="match status" value="1"/>
</dbReference>
<organism evidence="8 9">
    <name type="scientific">Candidatus Scatavimonas merdigallinarum</name>
    <dbReference type="NCBI Taxonomy" id="2840914"/>
    <lineage>
        <taxon>Bacteria</taxon>
        <taxon>Bacillati</taxon>
        <taxon>Bacillota</taxon>
        <taxon>Clostridia</taxon>
        <taxon>Eubacteriales</taxon>
        <taxon>Oscillospiraceae</taxon>
        <taxon>Oscillospiraceae incertae sedis</taxon>
        <taxon>Candidatus Scatavimonas</taxon>
    </lineage>
</organism>
<comment type="subcellular location">
    <subcellularLocation>
        <location evidence="1">Secreted</location>
    </subcellularLocation>
</comment>
<keyword evidence="3" id="KW-0677">Repeat</keyword>
<accession>A0A9D0ZIF2</accession>
<feature type="chain" id="PRO_5038692221" description="Cohesin domain-containing protein" evidence="6">
    <location>
        <begin position="30"/>
        <end position="283"/>
    </location>
</feature>
<evidence type="ECO:0000256" key="2">
    <source>
        <dbReference type="ARBA" id="ARBA00022525"/>
    </source>
</evidence>
<evidence type="ECO:0000256" key="3">
    <source>
        <dbReference type="ARBA" id="ARBA00022737"/>
    </source>
</evidence>
<keyword evidence="6" id="KW-0732">Signal</keyword>
<protein>
    <recommendedName>
        <fullName evidence="7">Cohesin domain-containing protein</fullName>
    </recommendedName>
</protein>
<sequence>MAKRKTGKQIGAILSICMMLLLFTVPAAAQDSADYKVNDLSVKKGDTVTYTLYIKDLDQTVAGINVSVKYDQAHLALEEDTVNLPVFKDAVCNYSIEDEILFNAANAGTGYDIPEDGMIFSASFKVQGDPASVTITSEVLELYDMDLVQMAESDGYTLEDDVIEGTLPDVVAPQDVDARIEQARQQAAQDQSGEGSINVWILVAGAVAVLCIAAVAIIVMMRKNHAATQHAGAMDQEKNAGSLDMEPGNASESTVEQQADGQQREEFRQEAPGSAQQNDEESR</sequence>
<evidence type="ECO:0000256" key="4">
    <source>
        <dbReference type="SAM" id="MobiDB-lite"/>
    </source>
</evidence>
<dbReference type="GO" id="GO:0030246">
    <property type="term" value="F:carbohydrate binding"/>
    <property type="evidence" value="ECO:0007669"/>
    <property type="project" value="InterPro"/>
</dbReference>
<comment type="caution">
    <text evidence="8">The sequence shown here is derived from an EMBL/GenBank/DDBJ whole genome shotgun (WGS) entry which is preliminary data.</text>
</comment>
<dbReference type="GO" id="GO:0000272">
    <property type="term" value="P:polysaccharide catabolic process"/>
    <property type="evidence" value="ECO:0007669"/>
    <property type="project" value="InterPro"/>
</dbReference>
<keyword evidence="2" id="KW-0964">Secreted</keyword>
<dbReference type="Gene3D" id="2.60.40.680">
    <property type="match status" value="1"/>
</dbReference>
<feature type="region of interest" description="Disordered" evidence="4">
    <location>
        <begin position="231"/>
        <end position="283"/>
    </location>
</feature>
<feature type="signal peptide" evidence="6">
    <location>
        <begin position="1"/>
        <end position="29"/>
    </location>
</feature>
<evidence type="ECO:0000256" key="5">
    <source>
        <dbReference type="SAM" id="Phobius"/>
    </source>
</evidence>
<reference evidence="8" key="2">
    <citation type="journal article" date="2021" name="PeerJ">
        <title>Extensive microbial diversity within the chicken gut microbiome revealed by metagenomics and culture.</title>
        <authorList>
            <person name="Gilroy R."/>
            <person name="Ravi A."/>
            <person name="Getino M."/>
            <person name="Pursley I."/>
            <person name="Horton D.L."/>
            <person name="Alikhan N.F."/>
            <person name="Baker D."/>
            <person name="Gharbi K."/>
            <person name="Hall N."/>
            <person name="Watson M."/>
            <person name="Adriaenssens E.M."/>
            <person name="Foster-Nyarko E."/>
            <person name="Jarju S."/>
            <person name="Secka A."/>
            <person name="Antonio M."/>
            <person name="Oren A."/>
            <person name="Chaudhuri R.R."/>
            <person name="La Ragione R."/>
            <person name="Hildebrand F."/>
            <person name="Pallen M.J."/>
        </authorList>
    </citation>
    <scope>NUCLEOTIDE SEQUENCE</scope>
    <source>
        <strain evidence="8">ChiSjej1B19-3389</strain>
    </source>
</reference>
<feature type="domain" description="Cohesin" evidence="7">
    <location>
        <begin position="36"/>
        <end position="152"/>
    </location>
</feature>
<evidence type="ECO:0000259" key="7">
    <source>
        <dbReference type="Pfam" id="PF00963"/>
    </source>
</evidence>
<evidence type="ECO:0000256" key="1">
    <source>
        <dbReference type="ARBA" id="ARBA00004613"/>
    </source>
</evidence>
<evidence type="ECO:0000256" key="6">
    <source>
        <dbReference type="SAM" id="SignalP"/>
    </source>
</evidence>